<organism evidence="1 2">
    <name type="scientific">Actinomadura pelletieri DSM 43383</name>
    <dbReference type="NCBI Taxonomy" id="1120940"/>
    <lineage>
        <taxon>Bacteria</taxon>
        <taxon>Bacillati</taxon>
        <taxon>Actinomycetota</taxon>
        <taxon>Actinomycetes</taxon>
        <taxon>Streptosporangiales</taxon>
        <taxon>Thermomonosporaceae</taxon>
        <taxon>Actinomadura</taxon>
    </lineage>
</organism>
<evidence type="ECO:0000313" key="1">
    <source>
        <dbReference type="EMBL" id="RKS78902.1"/>
    </source>
</evidence>
<protein>
    <submittedName>
        <fullName evidence="1">Anti-sigma regulatory factor (Ser/Thr protein kinase)</fullName>
    </submittedName>
</protein>
<dbReference type="CDD" id="cd16936">
    <property type="entry name" value="HATPase_RsbW-like"/>
    <property type="match status" value="1"/>
</dbReference>
<dbReference type="Proteomes" id="UP000274601">
    <property type="component" value="Unassembled WGS sequence"/>
</dbReference>
<proteinExistence type="predicted"/>
<dbReference type="EMBL" id="RBWU01000001">
    <property type="protein sequence ID" value="RKS78902.1"/>
    <property type="molecule type" value="Genomic_DNA"/>
</dbReference>
<keyword evidence="2" id="KW-1185">Reference proteome</keyword>
<accession>A0A495QXQ7</accession>
<dbReference type="AlphaFoldDB" id="A0A495QXQ7"/>
<name>A0A495QXQ7_9ACTN</name>
<sequence>MEVKGAWGLVHGGLCAWRLPGDEGGPGVARRLLGQVMGELRLGRDVIEDGKLAVSEVATNALRYAGRLALPELWVWARTVPSPQLVVSVFDGDRTAVPSAAEGEPLDEHGKGLQLVREVTADWGTAPTRSRFSAVPVCGKAVWFALPLPHDWPGLHYRLHPAAAAYHLLGNLARRGFEGTRSTGQNGMSVLVLPGLNVWVHCRSFCWWSTPRCYVRRPLIDLQETTELLVRQLDLAPARTS</sequence>
<dbReference type="InterPro" id="IPR036890">
    <property type="entry name" value="HATPase_C_sf"/>
</dbReference>
<comment type="caution">
    <text evidence="1">The sequence shown here is derived from an EMBL/GenBank/DDBJ whole genome shotgun (WGS) entry which is preliminary data.</text>
</comment>
<evidence type="ECO:0000313" key="2">
    <source>
        <dbReference type="Proteomes" id="UP000274601"/>
    </source>
</evidence>
<reference evidence="1 2" key="1">
    <citation type="submission" date="2018-10" db="EMBL/GenBank/DDBJ databases">
        <title>Genomic Encyclopedia of Archaeal and Bacterial Type Strains, Phase II (KMG-II): from individual species to whole genera.</title>
        <authorList>
            <person name="Goeker M."/>
        </authorList>
    </citation>
    <scope>NUCLEOTIDE SEQUENCE [LARGE SCALE GENOMIC DNA]</scope>
    <source>
        <strain evidence="1 2">DSM 43383</strain>
    </source>
</reference>
<dbReference type="PANTHER" id="PTHR35526:SF3">
    <property type="entry name" value="ANTI-SIGMA-F FACTOR RSBW"/>
    <property type="match status" value="1"/>
</dbReference>
<dbReference type="InterPro" id="IPR050267">
    <property type="entry name" value="Anti-sigma-factor_SerPK"/>
</dbReference>
<dbReference type="Gene3D" id="3.30.565.10">
    <property type="entry name" value="Histidine kinase-like ATPase, C-terminal domain"/>
    <property type="match status" value="1"/>
</dbReference>
<gene>
    <name evidence="1" type="ORF">BZB76_0340</name>
</gene>
<dbReference type="PANTHER" id="PTHR35526">
    <property type="entry name" value="ANTI-SIGMA-F FACTOR RSBW-RELATED"/>
    <property type="match status" value="1"/>
</dbReference>